<comment type="subcellular location">
    <subcellularLocation>
        <location evidence="1">Cell membrane</location>
        <topology evidence="1">Multi-pass membrane protein</topology>
    </subcellularLocation>
</comment>
<dbReference type="InterPro" id="IPR020846">
    <property type="entry name" value="MFS_dom"/>
</dbReference>
<keyword evidence="11" id="KW-1185">Reference proteome</keyword>
<feature type="transmembrane region" description="Helical" evidence="8">
    <location>
        <begin position="81"/>
        <end position="98"/>
    </location>
</feature>
<feature type="transmembrane region" description="Helical" evidence="8">
    <location>
        <begin position="47"/>
        <end position="69"/>
    </location>
</feature>
<dbReference type="OrthoDB" id="3177957at2"/>
<proteinExistence type="predicted"/>
<organism evidence="10 11">
    <name type="scientific">Rhodococcus gordoniae</name>
    <dbReference type="NCBI Taxonomy" id="223392"/>
    <lineage>
        <taxon>Bacteria</taxon>
        <taxon>Bacillati</taxon>
        <taxon>Actinomycetota</taxon>
        <taxon>Actinomycetes</taxon>
        <taxon>Mycobacteriales</taxon>
        <taxon>Nocardiaceae</taxon>
        <taxon>Rhodococcus</taxon>
    </lineage>
</organism>
<keyword evidence="3" id="KW-1003">Cell membrane</keyword>
<keyword evidence="5 8" id="KW-1133">Transmembrane helix</keyword>
<dbReference type="InterPro" id="IPR011701">
    <property type="entry name" value="MFS"/>
</dbReference>
<dbReference type="AlphaFoldDB" id="A0A379LY72"/>
<keyword evidence="6 8" id="KW-0472">Membrane</keyword>
<feature type="transmembrane region" description="Helical" evidence="8">
    <location>
        <begin position="377"/>
        <end position="397"/>
    </location>
</feature>
<feature type="transmembrane region" description="Helical" evidence="8">
    <location>
        <begin position="104"/>
        <end position="127"/>
    </location>
</feature>
<evidence type="ECO:0000256" key="3">
    <source>
        <dbReference type="ARBA" id="ARBA00022475"/>
    </source>
</evidence>
<feature type="transmembrane region" description="Helical" evidence="8">
    <location>
        <begin position="221"/>
        <end position="241"/>
    </location>
</feature>
<feature type="domain" description="Major facilitator superfamily (MFS) profile" evidence="9">
    <location>
        <begin position="15"/>
        <end position="403"/>
    </location>
</feature>
<evidence type="ECO:0000256" key="8">
    <source>
        <dbReference type="SAM" id="Phobius"/>
    </source>
</evidence>
<feature type="transmembrane region" description="Helical" evidence="8">
    <location>
        <begin position="310"/>
        <end position="333"/>
    </location>
</feature>
<dbReference type="PROSITE" id="PS50850">
    <property type="entry name" value="MFS"/>
    <property type="match status" value="1"/>
</dbReference>
<dbReference type="Proteomes" id="UP000254569">
    <property type="component" value="Unassembled WGS sequence"/>
</dbReference>
<dbReference type="PANTHER" id="PTHR23517">
    <property type="entry name" value="RESISTANCE PROTEIN MDTM, PUTATIVE-RELATED-RELATED"/>
    <property type="match status" value="1"/>
</dbReference>
<evidence type="ECO:0000313" key="11">
    <source>
        <dbReference type="Proteomes" id="UP000254569"/>
    </source>
</evidence>
<dbReference type="InterPro" id="IPR050171">
    <property type="entry name" value="MFS_Transporters"/>
</dbReference>
<feature type="region of interest" description="Disordered" evidence="7">
    <location>
        <begin position="401"/>
        <end position="425"/>
    </location>
</feature>
<feature type="transmembrane region" description="Helical" evidence="8">
    <location>
        <begin position="256"/>
        <end position="277"/>
    </location>
</feature>
<feature type="transmembrane region" description="Helical" evidence="8">
    <location>
        <begin position="284"/>
        <end position="304"/>
    </location>
</feature>
<dbReference type="Gene3D" id="1.20.1250.20">
    <property type="entry name" value="MFS general substrate transporter like domains"/>
    <property type="match status" value="1"/>
</dbReference>
<evidence type="ECO:0000256" key="6">
    <source>
        <dbReference type="ARBA" id="ARBA00023136"/>
    </source>
</evidence>
<dbReference type="EMBL" id="UGVI01000001">
    <property type="protein sequence ID" value="SUE14999.1"/>
    <property type="molecule type" value="Genomic_DNA"/>
</dbReference>
<gene>
    <name evidence="10" type="ORF">NCTC13296_01852</name>
</gene>
<dbReference type="InterPro" id="IPR036259">
    <property type="entry name" value="MFS_trans_sf"/>
</dbReference>
<name>A0A379LY72_9NOCA</name>
<dbReference type="Pfam" id="PF07690">
    <property type="entry name" value="MFS_1"/>
    <property type="match status" value="1"/>
</dbReference>
<evidence type="ECO:0000259" key="9">
    <source>
        <dbReference type="PROSITE" id="PS50850"/>
    </source>
</evidence>
<protein>
    <submittedName>
        <fullName evidence="10">Multidrug resistance protein</fullName>
    </submittedName>
</protein>
<dbReference type="SUPFAM" id="SSF103473">
    <property type="entry name" value="MFS general substrate transporter"/>
    <property type="match status" value="1"/>
</dbReference>
<sequence length="425" mass="43013">MTAPVQPHGRIRSFGFAVVGLGAFTLTASSSAPSPLYPVYQQMWGFSAAMLTVVFAVYVLALLAALVTVGSLSDHVGRRPVIMTALLLLAVSMVVFIASPGVGWLLLARILQGLAVGAATSALAAAVIEMQPNRHIGPLINTAAPSLGLALGAAGAGVLVQFAPFPTVLSYAVVGVLAVVLAMALVFVPETSPSVGFPSRLDAVRSLVPSASVPREVRGRYLLILPSLMSAWALGGLYMSLGPSIVDSVFGIDNRLAAGLAIGTLFTAGTVAAVTTARRDPHRIVVLGAVLLATGLTAVITALLTGRVAVYYAGTAVAGVGWGSTFVAAMGVVGSLGRPHERGRIFATTFVVCYFAFSVPAMAAGVAAGSFGLTSTAVGYGVIVAVLALVAGIGVLVRKPKPDSSGMREVPVPVRSAAPGTSAGV</sequence>
<feature type="transmembrane region" description="Helical" evidence="8">
    <location>
        <begin position="139"/>
        <end position="162"/>
    </location>
</feature>
<feature type="transmembrane region" description="Helical" evidence="8">
    <location>
        <begin position="345"/>
        <end position="371"/>
    </location>
</feature>
<keyword evidence="2" id="KW-0813">Transport</keyword>
<dbReference type="RefSeq" id="WP_064062550.1">
    <property type="nucleotide sequence ID" value="NZ_JBFSFC010000002.1"/>
</dbReference>
<dbReference type="PANTHER" id="PTHR23517:SF13">
    <property type="entry name" value="MAJOR FACILITATOR SUPERFAMILY MFS_1"/>
    <property type="match status" value="1"/>
</dbReference>
<evidence type="ECO:0000256" key="4">
    <source>
        <dbReference type="ARBA" id="ARBA00022692"/>
    </source>
</evidence>
<reference evidence="10 11" key="1">
    <citation type="submission" date="2018-06" db="EMBL/GenBank/DDBJ databases">
        <authorList>
            <consortium name="Pathogen Informatics"/>
            <person name="Doyle S."/>
        </authorList>
    </citation>
    <scope>NUCLEOTIDE SEQUENCE [LARGE SCALE GENOMIC DNA]</scope>
    <source>
        <strain evidence="10 11">NCTC13296</strain>
    </source>
</reference>
<evidence type="ECO:0000256" key="1">
    <source>
        <dbReference type="ARBA" id="ARBA00004651"/>
    </source>
</evidence>
<evidence type="ECO:0000256" key="5">
    <source>
        <dbReference type="ARBA" id="ARBA00022989"/>
    </source>
</evidence>
<evidence type="ECO:0000256" key="7">
    <source>
        <dbReference type="SAM" id="MobiDB-lite"/>
    </source>
</evidence>
<evidence type="ECO:0000256" key="2">
    <source>
        <dbReference type="ARBA" id="ARBA00022448"/>
    </source>
</evidence>
<evidence type="ECO:0000313" key="10">
    <source>
        <dbReference type="EMBL" id="SUE14999.1"/>
    </source>
</evidence>
<keyword evidence="4 8" id="KW-0812">Transmembrane</keyword>
<feature type="transmembrane region" description="Helical" evidence="8">
    <location>
        <begin position="168"/>
        <end position="188"/>
    </location>
</feature>
<dbReference type="GO" id="GO:0022857">
    <property type="term" value="F:transmembrane transporter activity"/>
    <property type="evidence" value="ECO:0007669"/>
    <property type="project" value="InterPro"/>
</dbReference>
<accession>A0A379LY72</accession>
<dbReference type="GO" id="GO:0005886">
    <property type="term" value="C:plasma membrane"/>
    <property type="evidence" value="ECO:0007669"/>
    <property type="project" value="UniProtKB-SubCell"/>
</dbReference>